<gene>
    <name evidence="1" type="ORF">BOTBODRAFT_504939</name>
</gene>
<dbReference type="AlphaFoldDB" id="A0A067ME68"/>
<evidence type="ECO:0000313" key="1">
    <source>
        <dbReference type="EMBL" id="KDQ09856.1"/>
    </source>
</evidence>
<dbReference type="EMBL" id="KL198073">
    <property type="protein sequence ID" value="KDQ09856.1"/>
    <property type="molecule type" value="Genomic_DNA"/>
</dbReference>
<keyword evidence="2" id="KW-1185">Reference proteome</keyword>
<name>A0A067ME68_BOTB1</name>
<evidence type="ECO:0000313" key="2">
    <source>
        <dbReference type="Proteomes" id="UP000027195"/>
    </source>
</evidence>
<proteinExistence type="predicted"/>
<dbReference type="Proteomes" id="UP000027195">
    <property type="component" value="Unassembled WGS sequence"/>
</dbReference>
<organism evidence="1 2">
    <name type="scientific">Botryobasidium botryosum (strain FD-172 SS1)</name>
    <dbReference type="NCBI Taxonomy" id="930990"/>
    <lineage>
        <taxon>Eukaryota</taxon>
        <taxon>Fungi</taxon>
        <taxon>Dikarya</taxon>
        <taxon>Basidiomycota</taxon>
        <taxon>Agaricomycotina</taxon>
        <taxon>Agaricomycetes</taxon>
        <taxon>Cantharellales</taxon>
        <taxon>Botryobasidiaceae</taxon>
        <taxon>Botryobasidium</taxon>
    </lineage>
</organism>
<dbReference type="InParanoid" id="A0A067ME68"/>
<reference evidence="2" key="1">
    <citation type="journal article" date="2014" name="Proc. Natl. Acad. Sci. U.S.A.">
        <title>Extensive sampling of basidiomycete genomes demonstrates inadequacy of the white-rot/brown-rot paradigm for wood decay fungi.</title>
        <authorList>
            <person name="Riley R."/>
            <person name="Salamov A.A."/>
            <person name="Brown D.W."/>
            <person name="Nagy L.G."/>
            <person name="Floudas D."/>
            <person name="Held B.W."/>
            <person name="Levasseur A."/>
            <person name="Lombard V."/>
            <person name="Morin E."/>
            <person name="Otillar R."/>
            <person name="Lindquist E.A."/>
            <person name="Sun H."/>
            <person name="LaButti K.M."/>
            <person name="Schmutz J."/>
            <person name="Jabbour D."/>
            <person name="Luo H."/>
            <person name="Baker S.E."/>
            <person name="Pisabarro A.G."/>
            <person name="Walton J.D."/>
            <person name="Blanchette R.A."/>
            <person name="Henrissat B."/>
            <person name="Martin F."/>
            <person name="Cullen D."/>
            <person name="Hibbett D.S."/>
            <person name="Grigoriev I.V."/>
        </authorList>
    </citation>
    <scope>NUCLEOTIDE SEQUENCE [LARGE SCALE GENOMIC DNA]</scope>
    <source>
        <strain evidence="2">FD-172 SS1</strain>
    </source>
</reference>
<dbReference type="HOGENOM" id="CLU_2399400_0_0_1"/>
<accession>A0A067ME68</accession>
<sequence length="93" mass="10111">MGCLCSCLGSCLYRILQGRRGQHNSAHYSDELGNNQLNVSEMALIQRFGFRMVPSLVPGFHMQKRGTLYAHGEAILDAISGAGQLEINEGLTG</sequence>
<protein>
    <submittedName>
        <fullName evidence="1">Uncharacterized protein</fullName>
    </submittedName>
</protein>